<dbReference type="Gene3D" id="2.20.28.120">
    <property type="entry name" value="Ribosomal protein L33"/>
    <property type="match status" value="1"/>
</dbReference>
<dbReference type="InterPro" id="IPR001705">
    <property type="entry name" value="Ribosomal_bL33"/>
</dbReference>
<name>A0A835T884_CHLIN</name>
<dbReference type="PANTHER" id="PTHR43168">
    <property type="entry name" value="50S RIBOSOMAL PROTEIN L33, CHLOROPLASTIC"/>
    <property type="match status" value="1"/>
</dbReference>
<gene>
    <name evidence="4" type="ORF">HXX76_008432</name>
</gene>
<dbReference type="InterPro" id="IPR038584">
    <property type="entry name" value="Ribosomal_bL33_sf"/>
</dbReference>
<sequence>MQSVLRSSASALSNPMMGNKMSYRVSAAPVPATTAVREVTTMAKKKGVRLIVTIECTESKAAGATPSRYCTQKNRKNTPERLELMKYNPNLRRYTLHKEVK</sequence>
<evidence type="ECO:0000256" key="3">
    <source>
        <dbReference type="ARBA" id="ARBA00023274"/>
    </source>
</evidence>
<dbReference type="SUPFAM" id="SSF57829">
    <property type="entry name" value="Zn-binding ribosomal proteins"/>
    <property type="match status" value="1"/>
</dbReference>
<dbReference type="Proteomes" id="UP000650467">
    <property type="component" value="Unassembled WGS sequence"/>
</dbReference>
<dbReference type="PANTHER" id="PTHR43168:SF2">
    <property type="entry name" value="LARGE RIBOSOMAL SUBUNIT PROTEIN BL33C"/>
    <property type="match status" value="1"/>
</dbReference>
<keyword evidence="3" id="KW-0687">Ribonucleoprotein</keyword>
<protein>
    <recommendedName>
        <fullName evidence="6">Plastid ribosomal protein L33</fullName>
    </recommendedName>
</protein>
<dbReference type="Pfam" id="PF00471">
    <property type="entry name" value="Ribosomal_L33"/>
    <property type="match status" value="1"/>
</dbReference>
<evidence type="ECO:0000313" key="4">
    <source>
        <dbReference type="EMBL" id="KAG2433371.1"/>
    </source>
</evidence>
<comment type="caution">
    <text evidence="4">The sequence shown here is derived from an EMBL/GenBank/DDBJ whole genome shotgun (WGS) entry which is preliminary data.</text>
</comment>
<dbReference type="GO" id="GO:1990904">
    <property type="term" value="C:ribonucleoprotein complex"/>
    <property type="evidence" value="ECO:0007669"/>
    <property type="project" value="UniProtKB-KW"/>
</dbReference>
<dbReference type="GO" id="GO:0005737">
    <property type="term" value="C:cytoplasm"/>
    <property type="evidence" value="ECO:0007669"/>
    <property type="project" value="UniProtKB-ARBA"/>
</dbReference>
<dbReference type="EMBL" id="JAEHOC010000019">
    <property type="protein sequence ID" value="KAG2433371.1"/>
    <property type="molecule type" value="Genomic_DNA"/>
</dbReference>
<dbReference type="AlphaFoldDB" id="A0A835T884"/>
<keyword evidence="2" id="KW-0689">Ribosomal protein</keyword>
<dbReference type="NCBIfam" id="NF001764">
    <property type="entry name" value="PRK00504.1"/>
    <property type="match status" value="1"/>
</dbReference>
<organism evidence="4 5">
    <name type="scientific">Chlamydomonas incerta</name>
    <dbReference type="NCBI Taxonomy" id="51695"/>
    <lineage>
        <taxon>Eukaryota</taxon>
        <taxon>Viridiplantae</taxon>
        <taxon>Chlorophyta</taxon>
        <taxon>core chlorophytes</taxon>
        <taxon>Chlorophyceae</taxon>
        <taxon>CS clade</taxon>
        <taxon>Chlamydomonadales</taxon>
        <taxon>Chlamydomonadaceae</taxon>
        <taxon>Chlamydomonas</taxon>
    </lineage>
</organism>
<evidence type="ECO:0000313" key="5">
    <source>
        <dbReference type="Proteomes" id="UP000650467"/>
    </source>
</evidence>
<evidence type="ECO:0008006" key="6">
    <source>
        <dbReference type="Google" id="ProtNLM"/>
    </source>
</evidence>
<accession>A0A835T884</accession>
<dbReference type="GO" id="GO:0006412">
    <property type="term" value="P:translation"/>
    <property type="evidence" value="ECO:0007669"/>
    <property type="project" value="InterPro"/>
</dbReference>
<evidence type="ECO:0000256" key="2">
    <source>
        <dbReference type="ARBA" id="ARBA00022980"/>
    </source>
</evidence>
<comment type="similarity">
    <text evidence="1">Belongs to the bacterial ribosomal protein bL33 family.</text>
</comment>
<dbReference type="NCBIfam" id="NF001860">
    <property type="entry name" value="PRK00595.1"/>
    <property type="match status" value="1"/>
</dbReference>
<dbReference type="NCBIfam" id="TIGR01023">
    <property type="entry name" value="rpmG_bact"/>
    <property type="match status" value="1"/>
</dbReference>
<reference evidence="4" key="1">
    <citation type="journal article" date="2020" name="bioRxiv">
        <title>Comparative genomics of Chlamydomonas.</title>
        <authorList>
            <person name="Craig R.J."/>
            <person name="Hasan A.R."/>
            <person name="Ness R.W."/>
            <person name="Keightley P.D."/>
        </authorList>
    </citation>
    <scope>NUCLEOTIDE SEQUENCE</scope>
    <source>
        <strain evidence="4">SAG 7.73</strain>
    </source>
</reference>
<dbReference type="GO" id="GO:0005840">
    <property type="term" value="C:ribosome"/>
    <property type="evidence" value="ECO:0007669"/>
    <property type="project" value="UniProtKB-KW"/>
</dbReference>
<dbReference type="GO" id="GO:0003735">
    <property type="term" value="F:structural constituent of ribosome"/>
    <property type="evidence" value="ECO:0007669"/>
    <property type="project" value="InterPro"/>
</dbReference>
<evidence type="ECO:0000256" key="1">
    <source>
        <dbReference type="ARBA" id="ARBA00007596"/>
    </source>
</evidence>
<dbReference type="HAMAP" id="MF_00294">
    <property type="entry name" value="Ribosomal_bL33"/>
    <property type="match status" value="1"/>
</dbReference>
<dbReference type="OrthoDB" id="361870at2759"/>
<keyword evidence="5" id="KW-1185">Reference proteome</keyword>
<proteinExistence type="inferred from homology"/>
<dbReference type="InterPro" id="IPR011332">
    <property type="entry name" value="Ribosomal_zn-bd"/>
</dbReference>